<feature type="transmembrane region" description="Helical" evidence="2">
    <location>
        <begin position="306"/>
        <end position="328"/>
    </location>
</feature>
<proteinExistence type="predicted"/>
<dbReference type="AlphaFoldDB" id="A0A6J3M115"/>
<keyword evidence="3" id="KW-1185">Reference proteome</keyword>
<feature type="transmembrane region" description="Helical" evidence="2">
    <location>
        <begin position="479"/>
        <end position="500"/>
    </location>
</feature>
<protein>
    <submittedName>
        <fullName evidence="4">Uncharacterized protein</fullName>
    </submittedName>
</protein>
<reference evidence="4" key="2">
    <citation type="submission" date="2020-04" db="EMBL/GenBank/DDBJ databases">
        <authorList>
            <consortium name="NCBI Genome Project"/>
        </authorList>
    </citation>
    <scope>NUCLEOTIDE SEQUENCE</scope>
    <source>
        <strain evidence="4">CBS 342.82</strain>
    </source>
</reference>
<keyword evidence="2" id="KW-0472">Membrane</keyword>
<dbReference type="OrthoDB" id="5382699at2759"/>
<feature type="region of interest" description="Disordered" evidence="1">
    <location>
        <begin position="1"/>
        <end position="20"/>
    </location>
</feature>
<dbReference type="RefSeq" id="XP_033457643.1">
    <property type="nucleotide sequence ID" value="XM_033603546.1"/>
</dbReference>
<keyword evidence="2" id="KW-1133">Transmembrane helix</keyword>
<feature type="compositionally biased region" description="Polar residues" evidence="1">
    <location>
        <begin position="363"/>
        <end position="373"/>
    </location>
</feature>
<evidence type="ECO:0000256" key="2">
    <source>
        <dbReference type="SAM" id="Phobius"/>
    </source>
</evidence>
<name>A0A6J3M115_9PEZI</name>
<gene>
    <name evidence="4" type="ORF">K489DRAFT_37460</name>
</gene>
<dbReference type="GeneID" id="54361346"/>
<sequence>MSSERHNTMKTQRSRPSSPKTLTAAFSHIANDAAQRIYRIASNLTHAIFGAVLLIPAVSADSDSVTGYVNLNSSEPTYEPFTARPVDNSTFDGQKILADVNNFLSSDGIKYRLWSDRAAQIRAGNRGECVGNLSLALSGLGAAYQASAAGATTLLTLLPTAGALIGTPTKELWILYKLMPVAGIFSMVLSLGGNIVPSTVNDYESIDSDPLNYNAEMAVVPDSEDKEAFEDALEERLKGVHEHEKRFHIFAHRVAERAQLRHGKRRSGVFTFGMISQVLLITIILVACWFMQSGAIVVWWCEFKPFMWSWYVCVAISSIIDSIAGVPFTKQWTVRVSRAPKIEVSDDAPWVIPDPEHPAATTPRRTSYKNPSVSEDPVLETSEGFELQPNRHTSNFGGSFNGYSNPRYTSVSQQYRQPFIPRGSIIEGLQKGYNTTGRIVLQSNKGWSAANDAFYVIIGVRGVSNAHAILRIFSKVLSIGVYTVGTAMFASSTLTTILLMRDRPLLNALAKDNREAEMYIEAMLRQPDMVFEILDHVIIDGRCVKRLNWFRWSKVFGVMAPPFDITKLVVPGVFHGV</sequence>
<evidence type="ECO:0000256" key="1">
    <source>
        <dbReference type="SAM" id="MobiDB-lite"/>
    </source>
</evidence>
<feature type="transmembrane region" description="Helical" evidence="2">
    <location>
        <begin position="269"/>
        <end position="300"/>
    </location>
</feature>
<evidence type="ECO:0000313" key="4">
    <source>
        <dbReference type="RefSeq" id="XP_033457643.1"/>
    </source>
</evidence>
<feature type="region of interest" description="Disordered" evidence="1">
    <location>
        <begin position="353"/>
        <end position="373"/>
    </location>
</feature>
<organism evidence="4">
    <name type="scientific">Dissoconium aciculare CBS 342.82</name>
    <dbReference type="NCBI Taxonomy" id="1314786"/>
    <lineage>
        <taxon>Eukaryota</taxon>
        <taxon>Fungi</taxon>
        <taxon>Dikarya</taxon>
        <taxon>Ascomycota</taxon>
        <taxon>Pezizomycotina</taxon>
        <taxon>Dothideomycetes</taxon>
        <taxon>Dothideomycetidae</taxon>
        <taxon>Mycosphaerellales</taxon>
        <taxon>Dissoconiaceae</taxon>
        <taxon>Dissoconium</taxon>
    </lineage>
</organism>
<evidence type="ECO:0000313" key="3">
    <source>
        <dbReference type="Proteomes" id="UP000504637"/>
    </source>
</evidence>
<accession>A0A6J3M115</accession>
<dbReference type="Proteomes" id="UP000504637">
    <property type="component" value="Unplaced"/>
</dbReference>
<reference evidence="4" key="3">
    <citation type="submission" date="2025-08" db="UniProtKB">
        <authorList>
            <consortium name="RefSeq"/>
        </authorList>
    </citation>
    <scope>IDENTIFICATION</scope>
    <source>
        <strain evidence="4">CBS 342.82</strain>
    </source>
</reference>
<feature type="compositionally biased region" description="Polar residues" evidence="1">
    <location>
        <begin position="8"/>
        <end position="20"/>
    </location>
</feature>
<keyword evidence="2" id="KW-0812">Transmembrane</keyword>
<reference evidence="4" key="1">
    <citation type="submission" date="2020-01" db="EMBL/GenBank/DDBJ databases">
        <authorList>
            <consortium name="DOE Joint Genome Institute"/>
            <person name="Haridas S."/>
            <person name="Albert R."/>
            <person name="Binder M."/>
            <person name="Bloem J."/>
            <person name="Labutti K."/>
            <person name="Salamov A."/>
            <person name="Andreopoulos B."/>
            <person name="Baker S.E."/>
            <person name="Barry K."/>
            <person name="Bills G."/>
            <person name="Bluhm B.H."/>
            <person name="Cannon C."/>
            <person name="Castanera R."/>
            <person name="Culley D.E."/>
            <person name="Daum C."/>
            <person name="Ezra D."/>
            <person name="Gonzalez J.B."/>
            <person name="Henrissat B."/>
            <person name="Kuo A."/>
            <person name="Liang C."/>
            <person name="Lipzen A."/>
            <person name="Lutzoni F."/>
            <person name="Magnuson J."/>
            <person name="Mondo S."/>
            <person name="Nolan M."/>
            <person name="Ohm R."/>
            <person name="Pangilinan J."/>
            <person name="Park H.-J."/>
            <person name="Ramirez L."/>
            <person name="Alfaro M."/>
            <person name="Sun H."/>
            <person name="Tritt A."/>
            <person name="Yoshinaga Y."/>
            <person name="Zwiers L.-H."/>
            <person name="Turgeon B.G."/>
            <person name="Goodwin S.B."/>
            <person name="Spatafora J.W."/>
            <person name="Crous P.W."/>
            <person name="Grigoriev I.V."/>
        </authorList>
    </citation>
    <scope>NUCLEOTIDE SEQUENCE</scope>
    <source>
        <strain evidence="4">CBS 342.82</strain>
    </source>
</reference>